<dbReference type="Proteomes" id="UP000261325">
    <property type="component" value="Unassembled WGS sequence"/>
</dbReference>
<dbReference type="AlphaFoldDB" id="A0A3B8WLE5"/>
<name>A0A3B8WLE5_MARNT</name>
<reference evidence="2 3" key="1">
    <citation type="journal article" date="2018" name="Nat. Biotechnol.">
        <title>A standardized bacterial taxonomy based on genome phylogeny substantially revises the tree of life.</title>
        <authorList>
            <person name="Parks D.H."/>
            <person name="Chuvochina M."/>
            <person name="Waite D.W."/>
            <person name="Rinke C."/>
            <person name="Skarshewski A."/>
            <person name="Chaumeil P.A."/>
            <person name="Hugenholtz P."/>
        </authorList>
    </citation>
    <scope>NUCLEOTIDE SEQUENCE [LARGE SCALE GENOMIC DNA]</scope>
    <source>
        <strain evidence="2">UBA9049</strain>
    </source>
</reference>
<feature type="non-terminal residue" evidence="2">
    <location>
        <position position="32"/>
    </location>
</feature>
<dbReference type="EMBL" id="DLYI01000214">
    <property type="protein sequence ID" value="HAC29320.1"/>
    <property type="molecule type" value="Genomic_DNA"/>
</dbReference>
<evidence type="ECO:0000313" key="2">
    <source>
        <dbReference type="EMBL" id="HAC29320.1"/>
    </source>
</evidence>
<keyword evidence="1" id="KW-0472">Membrane</keyword>
<organism evidence="2 3">
    <name type="scientific">Marinobacter nauticus</name>
    <name type="common">Marinobacter hydrocarbonoclasticus</name>
    <name type="synonym">Marinobacter aquaeolei</name>
    <dbReference type="NCBI Taxonomy" id="2743"/>
    <lineage>
        <taxon>Bacteria</taxon>
        <taxon>Pseudomonadati</taxon>
        <taxon>Pseudomonadota</taxon>
        <taxon>Gammaproteobacteria</taxon>
        <taxon>Pseudomonadales</taxon>
        <taxon>Marinobacteraceae</taxon>
        <taxon>Marinobacter</taxon>
    </lineage>
</organism>
<proteinExistence type="predicted"/>
<evidence type="ECO:0000256" key="1">
    <source>
        <dbReference type="SAM" id="Phobius"/>
    </source>
</evidence>
<feature type="transmembrane region" description="Helical" evidence="1">
    <location>
        <begin position="7"/>
        <end position="29"/>
    </location>
</feature>
<protein>
    <submittedName>
        <fullName evidence="2">DUF3429 domain-containing protein</fullName>
    </submittedName>
</protein>
<evidence type="ECO:0000313" key="3">
    <source>
        <dbReference type="Proteomes" id="UP000261325"/>
    </source>
</evidence>
<keyword evidence="1" id="KW-1133">Transmembrane helix</keyword>
<accession>A0A3B8WLE5</accession>
<sequence>MISVARLAVLVGIAGLIPFILGTAGLFLMPAN</sequence>
<comment type="caution">
    <text evidence="2">The sequence shown here is derived from an EMBL/GenBank/DDBJ whole genome shotgun (WGS) entry which is preliminary data.</text>
</comment>
<keyword evidence="1" id="KW-0812">Transmembrane</keyword>
<gene>
    <name evidence="2" type="ORF">DCF82_16155</name>
</gene>